<dbReference type="Gene3D" id="1.10.472.10">
    <property type="entry name" value="Cyclin-like"/>
    <property type="match status" value="1"/>
</dbReference>
<feature type="compositionally biased region" description="Low complexity" evidence="1">
    <location>
        <begin position="65"/>
        <end position="77"/>
    </location>
</feature>
<dbReference type="OrthoDB" id="286814at2759"/>
<dbReference type="Proteomes" id="UP000054097">
    <property type="component" value="Unassembled WGS sequence"/>
</dbReference>
<organism evidence="2 3">
    <name type="scientific">Serendipita vermifera MAFF 305830</name>
    <dbReference type="NCBI Taxonomy" id="933852"/>
    <lineage>
        <taxon>Eukaryota</taxon>
        <taxon>Fungi</taxon>
        <taxon>Dikarya</taxon>
        <taxon>Basidiomycota</taxon>
        <taxon>Agaricomycotina</taxon>
        <taxon>Agaricomycetes</taxon>
        <taxon>Sebacinales</taxon>
        <taxon>Serendipitaceae</taxon>
        <taxon>Serendipita</taxon>
    </lineage>
</organism>
<reference evidence="2 3" key="1">
    <citation type="submission" date="2014-04" db="EMBL/GenBank/DDBJ databases">
        <authorList>
            <consortium name="DOE Joint Genome Institute"/>
            <person name="Kuo A."/>
            <person name="Zuccaro A."/>
            <person name="Kohler A."/>
            <person name="Nagy L.G."/>
            <person name="Floudas D."/>
            <person name="Copeland A."/>
            <person name="Barry K.W."/>
            <person name="Cichocki N."/>
            <person name="Veneault-Fourrey C."/>
            <person name="LaButti K."/>
            <person name="Lindquist E.A."/>
            <person name="Lipzen A."/>
            <person name="Lundell T."/>
            <person name="Morin E."/>
            <person name="Murat C."/>
            <person name="Sun H."/>
            <person name="Tunlid A."/>
            <person name="Henrissat B."/>
            <person name="Grigoriev I.V."/>
            <person name="Hibbett D.S."/>
            <person name="Martin F."/>
            <person name="Nordberg H.P."/>
            <person name="Cantor M.N."/>
            <person name="Hua S.X."/>
        </authorList>
    </citation>
    <scope>NUCLEOTIDE SEQUENCE [LARGE SCALE GENOMIC DNA]</scope>
    <source>
        <strain evidence="2 3">MAFF 305830</strain>
    </source>
</reference>
<evidence type="ECO:0000256" key="1">
    <source>
        <dbReference type="SAM" id="MobiDB-lite"/>
    </source>
</evidence>
<evidence type="ECO:0000313" key="3">
    <source>
        <dbReference type="Proteomes" id="UP000054097"/>
    </source>
</evidence>
<keyword evidence="3" id="KW-1185">Reference proteome</keyword>
<dbReference type="EMBL" id="KN824281">
    <property type="protein sequence ID" value="KIM31660.1"/>
    <property type="molecule type" value="Genomic_DNA"/>
</dbReference>
<dbReference type="HOGENOM" id="CLU_404472_0_0_1"/>
<feature type="region of interest" description="Disordered" evidence="1">
    <location>
        <begin position="536"/>
        <end position="562"/>
    </location>
</feature>
<dbReference type="CDD" id="cd20557">
    <property type="entry name" value="CYCLIN_ScPCL1-like"/>
    <property type="match status" value="1"/>
</dbReference>
<evidence type="ECO:0000313" key="2">
    <source>
        <dbReference type="EMBL" id="KIM31660.1"/>
    </source>
</evidence>
<sequence>MSFVPFPSATATLPQQPSYHQPCYTSHLPPPPGGLHMQHTIMCADQPTTTLQPPSPMSDFKDHSPAFSSGSSAQNSSHITEEDIEERDKEPPLPIIFSPVEQIVEYRPLLKAPPIYSLESVLGYGSERVLFIEKLLWNCVGKIYGIYGEPIIRTSGPTTSMPLHQLVHDGIVHGLCNEIVIMPIMSATQKLSGIQQSHQSADVIPFPLFMAEMLRRMRSSYFLLQTAMRYILDMESQIRSARERSSCGWCRSGAYGCDHSTPPETTSASRFSKGRSNILRKPSAISSSLKSADFSSHDVLHPLADPRKAFLGALILANKFHRDRSIGNKAWAAMIGLQLNEVHNAERAVGQALGWTLSRPWVRDVRDENGVWAAGSTHPSLAEPLFASTEAEAAKYGVKALRIIGAVPAALDSNALAKELPTGDLQLESICMTPPPYQPMPMPDALSRRNRSQTLLANEERRVAPLPHRPAQAFLQAHAKSSSPIKKANSAPDVMQPSYQSQQGSTLTAEIDMAVQSEWTTYASAKASLDTFMDTTPTLEPTRSKRKASNDFGPNGARRRGILGQRVHVQSPDEMTPVASLSKNTWVVDPQLQMQQWDMCGDDDSSCPELSPGTPTTTSPSIGLLTRTSTPSNLLELVTGTARKDHVHMHKDRPSQCYVPFGLSECPHSYEIIDGLPASH</sequence>
<reference evidence="3" key="2">
    <citation type="submission" date="2015-01" db="EMBL/GenBank/DDBJ databases">
        <title>Evolutionary Origins and Diversification of the Mycorrhizal Mutualists.</title>
        <authorList>
            <consortium name="DOE Joint Genome Institute"/>
            <consortium name="Mycorrhizal Genomics Consortium"/>
            <person name="Kohler A."/>
            <person name="Kuo A."/>
            <person name="Nagy L.G."/>
            <person name="Floudas D."/>
            <person name="Copeland A."/>
            <person name="Barry K.W."/>
            <person name="Cichocki N."/>
            <person name="Veneault-Fourrey C."/>
            <person name="LaButti K."/>
            <person name="Lindquist E.A."/>
            <person name="Lipzen A."/>
            <person name="Lundell T."/>
            <person name="Morin E."/>
            <person name="Murat C."/>
            <person name="Riley R."/>
            <person name="Ohm R."/>
            <person name="Sun H."/>
            <person name="Tunlid A."/>
            <person name="Henrissat B."/>
            <person name="Grigoriev I.V."/>
            <person name="Hibbett D.S."/>
            <person name="Martin F."/>
        </authorList>
    </citation>
    <scope>NUCLEOTIDE SEQUENCE [LARGE SCALE GENOMIC DNA]</scope>
    <source>
        <strain evidence="3">MAFF 305830</strain>
    </source>
</reference>
<protein>
    <submittedName>
        <fullName evidence="2">Uncharacterized protein</fullName>
    </submittedName>
</protein>
<feature type="region of interest" description="Disordered" evidence="1">
    <location>
        <begin position="47"/>
        <end position="90"/>
    </location>
</feature>
<dbReference type="STRING" id="933852.A0A0C3B4B4"/>
<gene>
    <name evidence="2" type="ORF">M408DRAFT_20895</name>
</gene>
<accession>A0A0C3B4B4</accession>
<name>A0A0C3B4B4_SERVB</name>
<proteinExistence type="predicted"/>
<feature type="region of interest" description="Disordered" evidence="1">
    <location>
        <begin position="1"/>
        <end position="20"/>
    </location>
</feature>
<dbReference type="AlphaFoldDB" id="A0A0C3B4B4"/>
<feature type="compositionally biased region" description="Polar residues" evidence="1">
    <location>
        <begin position="9"/>
        <end position="19"/>
    </location>
</feature>